<dbReference type="AlphaFoldDB" id="A0A0A9BY76"/>
<evidence type="ECO:0000313" key="2">
    <source>
        <dbReference type="EMBL" id="JAD68271.1"/>
    </source>
</evidence>
<feature type="region of interest" description="Disordered" evidence="1">
    <location>
        <begin position="29"/>
        <end position="52"/>
    </location>
</feature>
<evidence type="ECO:0000256" key="1">
    <source>
        <dbReference type="SAM" id="MobiDB-lite"/>
    </source>
</evidence>
<organism evidence="2">
    <name type="scientific">Arundo donax</name>
    <name type="common">Giant reed</name>
    <name type="synonym">Donax arundinaceus</name>
    <dbReference type="NCBI Taxonomy" id="35708"/>
    <lineage>
        <taxon>Eukaryota</taxon>
        <taxon>Viridiplantae</taxon>
        <taxon>Streptophyta</taxon>
        <taxon>Embryophyta</taxon>
        <taxon>Tracheophyta</taxon>
        <taxon>Spermatophyta</taxon>
        <taxon>Magnoliopsida</taxon>
        <taxon>Liliopsida</taxon>
        <taxon>Poales</taxon>
        <taxon>Poaceae</taxon>
        <taxon>PACMAD clade</taxon>
        <taxon>Arundinoideae</taxon>
        <taxon>Arundineae</taxon>
        <taxon>Arundo</taxon>
    </lineage>
</organism>
<proteinExistence type="predicted"/>
<reference evidence="2" key="2">
    <citation type="journal article" date="2015" name="Data Brief">
        <title>Shoot transcriptome of the giant reed, Arundo donax.</title>
        <authorList>
            <person name="Barrero R.A."/>
            <person name="Guerrero F.D."/>
            <person name="Moolhuijzen P."/>
            <person name="Goolsby J.A."/>
            <person name="Tidwell J."/>
            <person name="Bellgard S.E."/>
            <person name="Bellgard M.I."/>
        </authorList>
    </citation>
    <scope>NUCLEOTIDE SEQUENCE</scope>
    <source>
        <tissue evidence="2">Shoot tissue taken approximately 20 cm above the soil surface</tissue>
    </source>
</reference>
<reference evidence="2" key="1">
    <citation type="submission" date="2014-09" db="EMBL/GenBank/DDBJ databases">
        <authorList>
            <person name="Magalhaes I.L.F."/>
            <person name="Oliveira U."/>
            <person name="Santos F.R."/>
            <person name="Vidigal T.H.D.A."/>
            <person name="Brescovit A.D."/>
            <person name="Santos A.J."/>
        </authorList>
    </citation>
    <scope>NUCLEOTIDE SEQUENCE</scope>
    <source>
        <tissue evidence="2">Shoot tissue taken approximately 20 cm above the soil surface</tissue>
    </source>
</reference>
<sequence>MTRPLFSHNHRSLTVCTLINASFIVHLHGNASPSEHPPTSPPPVSPPPLPPP</sequence>
<dbReference type="EMBL" id="GBRH01229624">
    <property type="protein sequence ID" value="JAD68271.1"/>
    <property type="molecule type" value="Transcribed_RNA"/>
</dbReference>
<feature type="compositionally biased region" description="Pro residues" evidence="1">
    <location>
        <begin position="35"/>
        <end position="52"/>
    </location>
</feature>
<accession>A0A0A9BY76</accession>
<protein>
    <submittedName>
        <fullName evidence="2">Uncharacterized protein</fullName>
    </submittedName>
</protein>
<name>A0A0A9BY76_ARUDO</name>